<feature type="transmembrane region" description="Helical" evidence="6">
    <location>
        <begin position="7"/>
        <end position="27"/>
    </location>
</feature>
<comment type="subcellular location">
    <subcellularLocation>
        <location evidence="1">Membrane</location>
        <topology evidence="1">Multi-pass membrane protein</topology>
    </subcellularLocation>
</comment>
<dbReference type="Proteomes" id="UP001608902">
    <property type="component" value="Unassembled WGS sequence"/>
</dbReference>
<evidence type="ECO:0000256" key="6">
    <source>
        <dbReference type="SAM" id="Phobius"/>
    </source>
</evidence>
<keyword evidence="3 6" id="KW-1133">Transmembrane helix</keyword>
<dbReference type="EMBL" id="JBGFUD010001476">
    <property type="protein sequence ID" value="MFH4976340.1"/>
    <property type="molecule type" value="Genomic_DNA"/>
</dbReference>
<gene>
    <name evidence="8" type="ORF">AB6A40_003049</name>
</gene>
<evidence type="ECO:0000256" key="1">
    <source>
        <dbReference type="ARBA" id="ARBA00004141"/>
    </source>
</evidence>
<evidence type="ECO:0000256" key="4">
    <source>
        <dbReference type="ARBA" id="ARBA00023136"/>
    </source>
</evidence>
<keyword evidence="9" id="KW-1185">Reference proteome</keyword>
<accession>A0ABD6E8D5</accession>
<dbReference type="Pfam" id="PF09335">
    <property type="entry name" value="VTT_dom"/>
    <property type="match status" value="1"/>
</dbReference>
<evidence type="ECO:0000256" key="3">
    <source>
        <dbReference type="ARBA" id="ARBA00022989"/>
    </source>
</evidence>
<dbReference type="PANTHER" id="PTHR43220:SF18">
    <property type="entry name" value="TRANSMEMBRANE PROTEIN 41B"/>
    <property type="match status" value="1"/>
</dbReference>
<evidence type="ECO:0000256" key="2">
    <source>
        <dbReference type="ARBA" id="ARBA00022692"/>
    </source>
</evidence>
<feature type="transmembrane region" description="Helical" evidence="6">
    <location>
        <begin position="212"/>
        <end position="234"/>
    </location>
</feature>
<feature type="transmembrane region" description="Helical" evidence="6">
    <location>
        <begin position="62"/>
        <end position="90"/>
    </location>
</feature>
<evidence type="ECO:0000313" key="9">
    <source>
        <dbReference type="Proteomes" id="UP001608902"/>
    </source>
</evidence>
<keyword evidence="4 6" id="KW-0472">Membrane</keyword>
<keyword evidence="2 6" id="KW-0812">Transmembrane</keyword>
<evidence type="ECO:0000259" key="7">
    <source>
        <dbReference type="Pfam" id="PF09335"/>
    </source>
</evidence>
<dbReference type="GO" id="GO:0016020">
    <property type="term" value="C:membrane"/>
    <property type="evidence" value="ECO:0007669"/>
    <property type="project" value="UniProtKB-SubCell"/>
</dbReference>
<evidence type="ECO:0000256" key="5">
    <source>
        <dbReference type="ARBA" id="ARBA00025797"/>
    </source>
</evidence>
<name>A0ABD6E8D5_9BILA</name>
<sequence>MRRQEFLLLAGVFLVVTSILFLLYSSFPELDEHEKADLKLPRNVEEAKRLGLVLSKYKNDHFYTVLLGIATVYIILQSLAIPGSIFLSVLSGYLFPFYTALLLVCLCSALGALICYFLSFSIGRKLIMSYIPDRIEKWQNEIASFEGYLFFYVVFLRVTPILPNWFINIASPIVDVPAHIFFFGTFFGVAPPSFIFIQAGTTLQRLTSANFMWSWTSTATIAISALVSLLPIIYQRYLSMSSAKAKHA</sequence>
<feature type="transmembrane region" description="Helical" evidence="6">
    <location>
        <begin position="179"/>
        <end position="200"/>
    </location>
</feature>
<dbReference type="PANTHER" id="PTHR43220">
    <property type="match status" value="1"/>
</dbReference>
<proteinExistence type="inferred from homology"/>
<dbReference type="InterPro" id="IPR032816">
    <property type="entry name" value="VTT_dom"/>
</dbReference>
<reference evidence="8 9" key="1">
    <citation type="submission" date="2024-08" db="EMBL/GenBank/DDBJ databases">
        <title>Gnathostoma spinigerum genome.</title>
        <authorList>
            <person name="Gonzalez-Bertolin B."/>
            <person name="Monzon S."/>
            <person name="Zaballos A."/>
            <person name="Jimenez P."/>
            <person name="Dekumyoy P."/>
            <person name="Varona S."/>
            <person name="Cuesta I."/>
            <person name="Sumanam S."/>
            <person name="Adisakwattana P."/>
            <person name="Gasser R.B."/>
            <person name="Hernandez-Gonzalez A."/>
            <person name="Young N.D."/>
            <person name="Perteguer M.J."/>
        </authorList>
    </citation>
    <scope>NUCLEOTIDE SEQUENCE [LARGE SCALE GENOMIC DNA]</scope>
    <source>
        <strain evidence="8">AL3</strain>
        <tissue evidence="8">Liver</tissue>
    </source>
</reference>
<dbReference type="AlphaFoldDB" id="A0ABD6E8D5"/>
<dbReference type="InterPro" id="IPR045014">
    <property type="entry name" value="TM41A/B"/>
</dbReference>
<organism evidence="8 9">
    <name type="scientific">Gnathostoma spinigerum</name>
    <dbReference type="NCBI Taxonomy" id="75299"/>
    <lineage>
        <taxon>Eukaryota</taxon>
        <taxon>Metazoa</taxon>
        <taxon>Ecdysozoa</taxon>
        <taxon>Nematoda</taxon>
        <taxon>Chromadorea</taxon>
        <taxon>Rhabditida</taxon>
        <taxon>Spirurina</taxon>
        <taxon>Gnathostomatomorpha</taxon>
        <taxon>Gnathostomatoidea</taxon>
        <taxon>Gnathostomatidae</taxon>
        <taxon>Gnathostoma</taxon>
    </lineage>
</organism>
<comment type="caution">
    <text evidence="8">The sequence shown here is derived from an EMBL/GenBank/DDBJ whole genome shotgun (WGS) entry which is preliminary data.</text>
</comment>
<evidence type="ECO:0000313" key="8">
    <source>
        <dbReference type="EMBL" id="MFH4976340.1"/>
    </source>
</evidence>
<protein>
    <recommendedName>
        <fullName evidence="7">VTT domain-containing protein</fullName>
    </recommendedName>
</protein>
<comment type="similarity">
    <text evidence="5">Belongs to the TMEM41 family.</text>
</comment>
<feature type="domain" description="VTT" evidence="7">
    <location>
        <begin position="81"/>
        <end position="201"/>
    </location>
</feature>
<feature type="transmembrane region" description="Helical" evidence="6">
    <location>
        <begin position="97"/>
        <end position="119"/>
    </location>
</feature>
<feature type="transmembrane region" description="Helical" evidence="6">
    <location>
        <begin position="148"/>
        <end position="167"/>
    </location>
</feature>